<dbReference type="EMBL" id="CP028160">
    <property type="protein sequence ID" value="AWN65803.1"/>
    <property type="molecule type" value="Genomic_DNA"/>
</dbReference>
<reference evidence="2 3" key="1">
    <citation type="submission" date="2018-03" db="EMBL/GenBank/DDBJ databases">
        <title>Genome sequence of Lactococcus lactis strain 14B4 from almond drupe.</title>
        <authorList>
            <person name="Tran T.D."/>
            <person name="McGarvey J.A."/>
            <person name="Huynh S."/>
            <person name="Parker C.T."/>
        </authorList>
    </citation>
    <scope>NUCLEOTIDE SEQUENCE [LARGE SCALE GENOMIC DNA]</scope>
    <source>
        <strain evidence="2 3">14B4</strain>
    </source>
</reference>
<evidence type="ECO:0000256" key="1">
    <source>
        <dbReference type="SAM" id="Phobius"/>
    </source>
</evidence>
<sequence>MHVFLGYTLQEWVAVTVLLTFVFTGCAGLIRYFRKSISEPMKLSIDELREDLRESREQREHNEGKLFNITDDHTKSIIKLEGRVNNVEVATQSNTMRIDRMVENKGV</sequence>
<evidence type="ECO:0000313" key="3">
    <source>
        <dbReference type="Proteomes" id="UP000245919"/>
    </source>
</evidence>
<organism evidence="2 3">
    <name type="scientific">Lactococcus lactis subsp. lactis</name>
    <name type="common">Streptococcus lactis</name>
    <dbReference type="NCBI Taxonomy" id="1360"/>
    <lineage>
        <taxon>Bacteria</taxon>
        <taxon>Bacillati</taxon>
        <taxon>Bacillota</taxon>
        <taxon>Bacilli</taxon>
        <taxon>Lactobacillales</taxon>
        <taxon>Streptococcaceae</taxon>
        <taxon>Lactococcus</taxon>
    </lineage>
</organism>
<dbReference type="GeneID" id="89633389"/>
<dbReference type="RefSeq" id="WP_109990930.1">
    <property type="nucleotide sequence ID" value="NZ_CP028160.1"/>
</dbReference>
<feature type="transmembrane region" description="Helical" evidence="1">
    <location>
        <begin position="12"/>
        <end position="33"/>
    </location>
</feature>
<keyword evidence="1" id="KW-1133">Transmembrane helix</keyword>
<dbReference type="AlphaFoldDB" id="A0A2Z3KN52"/>
<proteinExistence type="predicted"/>
<dbReference type="Proteomes" id="UP000245919">
    <property type="component" value="Chromosome"/>
</dbReference>
<protein>
    <submittedName>
        <fullName evidence="2">Uncharacterized protein</fullName>
    </submittedName>
</protein>
<gene>
    <name evidence="2" type="ORF">LL14B4_06275</name>
</gene>
<evidence type="ECO:0000313" key="2">
    <source>
        <dbReference type="EMBL" id="AWN65803.1"/>
    </source>
</evidence>
<name>A0A2Z3KN52_LACLL</name>
<keyword evidence="1" id="KW-0472">Membrane</keyword>
<accession>A0A2Z3KN52</accession>
<keyword evidence="1" id="KW-0812">Transmembrane</keyword>